<dbReference type="GO" id="GO:0008171">
    <property type="term" value="F:O-methyltransferase activity"/>
    <property type="evidence" value="ECO:0007669"/>
    <property type="project" value="UniProtKB-UniRule"/>
</dbReference>
<dbReference type="Proteomes" id="UP000005203">
    <property type="component" value="Linkage group LG1"/>
</dbReference>
<accession>A0A7M7MWM0</accession>
<dbReference type="Pfam" id="PF06859">
    <property type="entry name" value="Bin3"/>
    <property type="match status" value="1"/>
</dbReference>
<feature type="region of interest" description="Disordered" evidence="7">
    <location>
        <begin position="67"/>
        <end position="88"/>
    </location>
</feature>
<feature type="compositionally biased region" description="Basic and acidic residues" evidence="7">
    <location>
        <begin position="67"/>
        <end position="81"/>
    </location>
</feature>
<dbReference type="Gene3D" id="3.40.50.150">
    <property type="entry name" value="Vaccinia Virus protein VP39"/>
    <property type="match status" value="1"/>
</dbReference>
<evidence type="ECO:0000256" key="5">
    <source>
        <dbReference type="PROSITE-ProRule" id="PRU00848"/>
    </source>
</evidence>
<comment type="similarity">
    <text evidence="1 6">Belongs to the methyltransferase superfamily.</text>
</comment>
<reference evidence="11" key="2">
    <citation type="submission" date="2025-04" db="UniProtKB">
        <authorList>
            <consortium name="RefSeq"/>
        </authorList>
    </citation>
    <scope>IDENTIFICATION</scope>
    <source>
        <strain evidence="11">DH4</strain>
        <tissue evidence="11">Whole body</tissue>
    </source>
</reference>
<dbReference type="AlphaFoldDB" id="A0A7M7MWM0"/>
<protein>
    <recommendedName>
        <fullName evidence="6">RNA methyltransferase</fullName>
        <ecNumber evidence="6">2.1.1.-</ecNumber>
    </recommendedName>
</protein>
<dbReference type="GO" id="GO:0032259">
    <property type="term" value="P:methylation"/>
    <property type="evidence" value="ECO:0007669"/>
    <property type="project" value="UniProtKB-KW"/>
</dbReference>
<evidence type="ECO:0000256" key="4">
    <source>
        <dbReference type="ARBA" id="ARBA00022691"/>
    </source>
</evidence>
<keyword evidence="4 5" id="KW-0949">S-adenosyl-L-methionine</keyword>
<dbReference type="GeneID" id="102653614"/>
<dbReference type="PANTHER" id="PTHR12315">
    <property type="entry name" value="BICOID-INTERACTING PROTEIN RELATED"/>
    <property type="match status" value="1"/>
</dbReference>
<dbReference type="EnsemblMetazoa" id="XM_026446205">
    <property type="protein sequence ID" value="XP_026301990"/>
    <property type="gene ID" value="LOC102653614"/>
</dbReference>
<dbReference type="InterPro" id="IPR029063">
    <property type="entry name" value="SAM-dependent_MTases_sf"/>
</dbReference>
<evidence type="ECO:0000313" key="11">
    <source>
        <dbReference type="RefSeq" id="XP_026301990.1"/>
    </source>
</evidence>
<name>A0A7M7MWM0_APIME</name>
<evidence type="ECO:0000259" key="8">
    <source>
        <dbReference type="PROSITE" id="PS51515"/>
    </source>
</evidence>
<evidence type="ECO:0000256" key="6">
    <source>
        <dbReference type="RuleBase" id="RU367087"/>
    </source>
</evidence>
<dbReference type="EC" id="2.1.1.-" evidence="6"/>
<proteinExistence type="inferred from homology"/>
<dbReference type="RefSeq" id="XP_026301990.1">
    <property type="nucleotide sequence ID" value="XM_026446205.1"/>
</dbReference>
<evidence type="ECO:0000256" key="3">
    <source>
        <dbReference type="ARBA" id="ARBA00022679"/>
    </source>
</evidence>
<dbReference type="InterPro" id="IPR024160">
    <property type="entry name" value="BIN3_SAM-bd_dom"/>
</dbReference>
<dbReference type="GO" id="GO:0005737">
    <property type="term" value="C:cytoplasm"/>
    <property type="evidence" value="ECO:0007669"/>
    <property type="project" value="TreeGrafter"/>
</dbReference>
<keyword evidence="3 6" id="KW-0808">Transferase</keyword>
<evidence type="ECO:0000313" key="10">
    <source>
        <dbReference type="Proteomes" id="UP000005203"/>
    </source>
</evidence>
<keyword evidence="2 6" id="KW-0489">Methyltransferase</keyword>
<dbReference type="GO" id="GO:0008173">
    <property type="term" value="F:RNA methyltransferase activity"/>
    <property type="evidence" value="ECO:0007669"/>
    <property type="project" value="UniProtKB-UniRule"/>
</dbReference>
<organism evidence="9">
    <name type="scientific">Apis mellifera</name>
    <name type="common">Honeybee</name>
    <dbReference type="NCBI Taxonomy" id="7460"/>
    <lineage>
        <taxon>Eukaryota</taxon>
        <taxon>Metazoa</taxon>
        <taxon>Ecdysozoa</taxon>
        <taxon>Arthropoda</taxon>
        <taxon>Hexapoda</taxon>
        <taxon>Insecta</taxon>
        <taxon>Pterygota</taxon>
        <taxon>Neoptera</taxon>
        <taxon>Endopterygota</taxon>
        <taxon>Hymenoptera</taxon>
        <taxon>Apocrita</taxon>
        <taxon>Aculeata</taxon>
        <taxon>Apoidea</taxon>
        <taxon>Anthophila</taxon>
        <taxon>Apidae</taxon>
        <taxon>Apis</taxon>
    </lineage>
</organism>
<dbReference type="PROSITE" id="PS51515">
    <property type="entry name" value="BIN3_SAM"/>
    <property type="match status" value="1"/>
</dbReference>
<evidence type="ECO:0000313" key="9">
    <source>
        <dbReference type="EnsemblMetazoa" id="XP_026301990"/>
    </source>
</evidence>
<dbReference type="GO" id="GO:2000632">
    <property type="term" value="P:negative regulation of pre-miRNA processing"/>
    <property type="evidence" value="ECO:0007669"/>
    <property type="project" value="TreeGrafter"/>
</dbReference>
<dbReference type="OrthoDB" id="273070at2759"/>
<dbReference type="PANTHER" id="PTHR12315:SF1">
    <property type="entry name" value="RNA 5'-MONOPHOSPHATE METHYLTRANSFERASE"/>
    <property type="match status" value="1"/>
</dbReference>
<feature type="domain" description="Bin3-type SAM" evidence="8">
    <location>
        <begin position="100"/>
        <end position="312"/>
    </location>
</feature>
<evidence type="ECO:0000256" key="2">
    <source>
        <dbReference type="ARBA" id="ARBA00022603"/>
    </source>
</evidence>
<dbReference type="CDD" id="cd02440">
    <property type="entry name" value="AdoMet_MTases"/>
    <property type="match status" value="1"/>
</dbReference>
<accession>A0A8B8HD79</accession>
<dbReference type="InterPro" id="IPR010675">
    <property type="entry name" value="Bin3_C"/>
</dbReference>
<reference evidence="9" key="1">
    <citation type="submission" date="2021-01" db="UniProtKB">
        <authorList>
            <consortium name="EnsemblMetazoa"/>
        </authorList>
    </citation>
    <scope>IDENTIFICATION</scope>
    <source>
        <strain evidence="9">DH4</strain>
    </source>
</reference>
<sequence length="312" mass="37098">MRDRSIVALHRDFNRLDNILKFLSKILYLLLSKIHIIIFRNICEIVRDILRHGNRLSNYFLKMSGEEARSSRKERQEDKTDPGASRHGNFMNYYQFHPAEERVRQLPRGVWRSAHPDRKYVGLDVGCNAGDLTFVLHDFLEKALSADQSKEISLLGVDLDPILIERARERNPRPDRIIFECLDFLTEDCNRFLNEHLARFEKSRFDVVFCFSVTMWIHLNHGDEGLVKFLRKACSVAEMIVIEPQVWKCYRNASRRLRRSKAEDFPLLKTLKYTGDPVEHIERILREFCNFRRVMVTKNNEWKRRLLIYART</sequence>
<dbReference type="SUPFAM" id="SSF53335">
    <property type="entry name" value="S-adenosyl-L-methionine-dependent methyltransferases"/>
    <property type="match status" value="1"/>
</dbReference>
<keyword evidence="10" id="KW-1185">Reference proteome</keyword>
<evidence type="ECO:0000256" key="7">
    <source>
        <dbReference type="SAM" id="MobiDB-lite"/>
    </source>
</evidence>
<reference evidence="10" key="3">
    <citation type="submission" date="2025-05" db="UniProtKB">
        <authorList>
            <consortium name="RefSeq"/>
        </authorList>
    </citation>
    <scope>NUCLEOTIDE SEQUENCE [LARGE SCALE GENOMIC DNA]</scope>
    <source>
        <strain evidence="10">DH4</strain>
    </source>
</reference>
<evidence type="ECO:0000256" key="1">
    <source>
        <dbReference type="ARBA" id="ARBA00008361"/>
    </source>
</evidence>
<dbReference type="InterPro" id="IPR039772">
    <property type="entry name" value="Bin3-like"/>
</dbReference>
<gene>
    <name evidence="11" type="primary">LOC102653614</name>
</gene>